<keyword evidence="7 9" id="KW-0720">Serine protease</keyword>
<dbReference type="AlphaFoldDB" id="A0A1N6JAG6"/>
<evidence type="ECO:0000256" key="8">
    <source>
        <dbReference type="ARBA" id="ARBA00023145"/>
    </source>
</evidence>
<evidence type="ECO:0000256" key="7">
    <source>
        <dbReference type="ARBA" id="ARBA00022825"/>
    </source>
</evidence>
<dbReference type="PANTHER" id="PTHR43806">
    <property type="entry name" value="PEPTIDASE S8"/>
    <property type="match status" value="1"/>
</dbReference>
<evidence type="ECO:0000259" key="10">
    <source>
        <dbReference type="PROSITE" id="PS50093"/>
    </source>
</evidence>
<organism evidence="11 12">
    <name type="scientific">Paraburkholderia phenazinium</name>
    <dbReference type="NCBI Taxonomy" id="60549"/>
    <lineage>
        <taxon>Bacteria</taxon>
        <taxon>Pseudomonadati</taxon>
        <taxon>Pseudomonadota</taxon>
        <taxon>Betaproteobacteria</taxon>
        <taxon>Burkholderiales</taxon>
        <taxon>Burkholderiaceae</taxon>
        <taxon>Paraburkholderia</taxon>
    </lineage>
</organism>
<dbReference type="InterPro" id="IPR015500">
    <property type="entry name" value="Peptidase_S8_subtilisin-rel"/>
</dbReference>
<dbReference type="PANTHER" id="PTHR43806:SF11">
    <property type="entry name" value="CEREVISIN-RELATED"/>
    <property type="match status" value="1"/>
</dbReference>
<dbReference type="SMART" id="SM00089">
    <property type="entry name" value="PKD"/>
    <property type="match status" value="1"/>
</dbReference>
<keyword evidence="12" id="KW-1185">Reference proteome</keyword>
<reference evidence="11 12" key="1">
    <citation type="submission" date="2016-11" db="EMBL/GenBank/DDBJ databases">
        <authorList>
            <person name="Jaros S."/>
            <person name="Januszkiewicz K."/>
            <person name="Wedrychowicz H."/>
        </authorList>
    </citation>
    <scope>NUCLEOTIDE SEQUENCE [LARGE SCALE GENOMIC DNA]</scope>
    <source>
        <strain evidence="11 12">GAS95</strain>
    </source>
</reference>
<proteinExistence type="inferred from homology"/>
<dbReference type="PROSITE" id="PS51892">
    <property type="entry name" value="SUBTILASE"/>
    <property type="match status" value="1"/>
</dbReference>
<dbReference type="PROSITE" id="PS00138">
    <property type="entry name" value="SUBTILASE_SER"/>
    <property type="match status" value="1"/>
</dbReference>
<dbReference type="GO" id="GO:0005576">
    <property type="term" value="C:extracellular region"/>
    <property type="evidence" value="ECO:0007669"/>
    <property type="project" value="UniProtKB-SubCell"/>
</dbReference>
<dbReference type="InterPro" id="IPR022409">
    <property type="entry name" value="PKD/Chitinase_dom"/>
</dbReference>
<evidence type="ECO:0000256" key="6">
    <source>
        <dbReference type="ARBA" id="ARBA00022801"/>
    </source>
</evidence>
<dbReference type="PRINTS" id="PR00723">
    <property type="entry name" value="SUBTILISIN"/>
</dbReference>
<comment type="subcellular location">
    <subcellularLocation>
        <location evidence="1">Secreted</location>
    </subcellularLocation>
</comment>
<dbReference type="OrthoDB" id="9790784at2"/>
<dbReference type="InterPro" id="IPR023828">
    <property type="entry name" value="Peptidase_S8_Ser-AS"/>
</dbReference>
<dbReference type="SUPFAM" id="SSF52743">
    <property type="entry name" value="Subtilisin-like"/>
    <property type="match status" value="1"/>
</dbReference>
<dbReference type="CDD" id="cd00146">
    <property type="entry name" value="PKD"/>
    <property type="match status" value="1"/>
</dbReference>
<dbReference type="Pfam" id="PF18911">
    <property type="entry name" value="PKD_4"/>
    <property type="match status" value="1"/>
</dbReference>
<dbReference type="GO" id="GO:0004252">
    <property type="term" value="F:serine-type endopeptidase activity"/>
    <property type="evidence" value="ECO:0007669"/>
    <property type="project" value="UniProtKB-UniRule"/>
</dbReference>
<dbReference type="Proteomes" id="UP000185151">
    <property type="component" value="Unassembled WGS sequence"/>
</dbReference>
<keyword evidence="8" id="KW-0865">Zymogen</keyword>
<feature type="active site" description="Charge relay system" evidence="9">
    <location>
        <position position="447"/>
    </location>
</feature>
<dbReference type="InterPro" id="IPR050131">
    <property type="entry name" value="Peptidase_S8_subtilisin-like"/>
</dbReference>
<dbReference type="Pfam" id="PF00082">
    <property type="entry name" value="Peptidase_S8"/>
    <property type="match status" value="1"/>
</dbReference>
<dbReference type="InterPro" id="IPR036852">
    <property type="entry name" value="Peptidase_S8/S53_dom_sf"/>
</dbReference>
<feature type="active site" description="Charge relay system" evidence="9">
    <location>
        <position position="274"/>
    </location>
</feature>
<evidence type="ECO:0000256" key="2">
    <source>
        <dbReference type="ARBA" id="ARBA00011073"/>
    </source>
</evidence>
<evidence type="ECO:0000256" key="9">
    <source>
        <dbReference type="PROSITE-ProRule" id="PRU01240"/>
    </source>
</evidence>
<keyword evidence="6 9" id="KW-0378">Hydrolase</keyword>
<evidence type="ECO:0000256" key="1">
    <source>
        <dbReference type="ARBA" id="ARBA00004613"/>
    </source>
</evidence>
<protein>
    <submittedName>
        <fullName evidence="11">Serine protease</fullName>
    </submittedName>
</protein>
<gene>
    <name evidence="11" type="ORF">SAMN05444165_2945</name>
</gene>
<dbReference type="InterPro" id="IPR022398">
    <property type="entry name" value="Peptidase_S8_His-AS"/>
</dbReference>
<keyword evidence="3" id="KW-0964">Secreted</keyword>
<name>A0A1N6JAG6_9BURK</name>
<dbReference type="InterPro" id="IPR000601">
    <property type="entry name" value="PKD_dom"/>
</dbReference>
<dbReference type="SUPFAM" id="SSF49299">
    <property type="entry name" value="PKD domain"/>
    <property type="match status" value="1"/>
</dbReference>
<dbReference type="Gene3D" id="2.60.40.10">
    <property type="entry name" value="Immunoglobulins"/>
    <property type="match status" value="1"/>
</dbReference>
<dbReference type="FunFam" id="3.40.50.200:FF:000022">
    <property type="entry name" value="Extracellular protease"/>
    <property type="match status" value="1"/>
</dbReference>
<sequence length="705" mass="72539">MRTKRHHNGRNDLGRQRSIRNLIGPKSSVRRVLAGAACLSLSLALTACGGGDNATTAEATPAAQNAAEVAAAASAASATSVPLATSLKMNTSSIDSNTSIDRFIVRYKTGTAERGSTSSAQSQLDKLAGALPARAHHVRRMGIGSDVVTTERKLNANEAKAFMRAMASDPNVEYVEPDREMSGTMVPNDPEYVNQWGLSSNLKPGNAMVGIRAEGAFDSANGAGAVIAVIDNGVTSHSDLNAHILPGYDFTANNRGSNGTNPGRINETCEVVWHGTHVAGIAGALTNNGVGIAGVAPAAKIVPVRVLNACAKGYTSDIADGMTWAAGGSIPGVPDNPNPASVINVSLGGLGSCETTFQTAIDYAVSRGAVVVAAAGNNSGDASNFEPANCRNVVNVGGINRIGWRWVDSNFGLNVDIAAPADSIWSTYNNGTSTPGTEGYAYMSGTSMAAPMVSGVIALAQSVAPRPLTPAEMRTLLTQNVQPFPNGQPDQPIGPGILDANATVNAAKSGKIPAAANFTCTESTSIMQVTCTDLSTARGAPISSWAWNLGTGGPDMVRTQSVNPWTNYDYPGTYPITLTVTDSTGAVSKLTRSFRVLPPTLTDLSAGIPTTISAKNGEMQNYDLVVPAGVKSLTFTLSPGASSQTALLDTRAGTPSSLHPDCESIMVRGGAATCTIANPAPGSYYAIVSANTKLSGVTLLATLTQ</sequence>
<dbReference type="EMBL" id="FSRU01000001">
    <property type="protein sequence ID" value="SIO41136.1"/>
    <property type="molecule type" value="Genomic_DNA"/>
</dbReference>
<dbReference type="InterPro" id="IPR035986">
    <property type="entry name" value="PKD_dom_sf"/>
</dbReference>
<keyword evidence="4 9" id="KW-0645">Protease</keyword>
<evidence type="ECO:0000313" key="12">
    <source>
        <dbReference type="Proteomes" id="UP000185151"/>
    </source>
</evidence>
<evidence type="ECO:0000313" key="11">
    <source>
        <dbReference type="EMBL" id="SIO41136.1"/>
    </source>
</evidence>
<keyword evidence="5" id="KW-0732">Signal</keyword>
<dbReference type="Gene3D" id="3.40.50.200">
    <property type="entry name" value="Peptidase S8/S53 domain"/>
    <property type="match status" value="1"/>
</dbReference>
<comment type="similarity">
    <text evidence="2 9">Belongs to the peptidase S8 family.</text>
</comment>
<dbReference type="PROSITE" id="PS00137">
    <property type="entry name" value="SUBTILASE_HIS"/>
    <property type="match status" value="1"/>
</dbReference>
<evidence type="ECO:0000256" key="4">
    <source>
        <dbReference type="ARBA" id="ARBA00022670"/>
    </source>
</evidence>
<dbReference type="Gene3D" id="2.60.120.380">
    <property type="match status" value="1"/>
</dbReference>
<accession>A0A1N6JAG6</accession>
<feature type="domain" description="PKD" evidence="10">
    <location>
        <begin position="514"/>
        <end position="596"/>
    </location>
</feature>
<dbReference type="InterPro" id="IPR000209">
    <property type="entry name" value="Peptidase_S8/S53_dom"/>
</dbReference>
<evidence type="ECO:0000256" key="5">
    <source>
        <dbReference type="ARBA" id="ARBA00022729"/>
    </source>
</evidence>
<evidence type="ECO:0000256" key="3">
    <source>
        <dbReference type="ARBA" id="ARBA00022525"/>
    </source>
</evidence>
<dbReference type="PROSITE" id="PS50093">
    <property type="entry name" value="PKD"/>
    <property type="match status" value="1"/>
</dbReference>
<feature type="active site" description="Charge relay system" evidence="9">
    <location>
        <position position="231"/>
    </location>
</feature>
<dbReference type="GO" id="GO:0006508">
    <property type="term" value="P:proteolysis"/>
    <property type="evidence" value="ECO:0007669"/>
    <property type="project" value="UniProtKB-KW"/>
</dbReference>
<dbReference type="InterPro" id="IPR013783">
    <property type="entry name" value="Ig-like_fold"/>
</dbReference>